<protein>
    <submittedName>
        <fullName evidence="3">Redoxin</fullName>
    </submittedName>
</protein>
<dbReference type="AlphaFoldDB" id="A0A246HH68"/>
<feature type="transmembrane region" description="Helical" evidence="1">
    <location>
        <begin position="32"/>
        <end position="50"/>
    </location>
</feature>
<dbReference type="OrthoDB" id="462848at2"/>
<dbReference type="EMBL" id="NIVS01000060">
    <property type="protein sequence ID" value="OWQ49368.1"/>
    <property type="molecule type" value="Genomic_DNA"/>
</dbReference>
<dbReference type="InterPro" id="IPR013766">
    <property type="entry name" value="Thioredoxin_domain"/>
</dbReference>
<dbReference type="InterPro" id="IPR036249">
    <property type="entry name" value="Thioredoxin-like_sf"/>
</dbReference>
<dbReference type="SUPFAM" id="SSF52833">
    <property type="entry name" value="Thioredoxin-like"/>
    <property type="match status" value="1"/>
</dbReference>
<dbReference type="PANTHER" id="PTHR42852">
    <property type="entry name" value="THIOL:DISULFIDE INTERCHANGE PROTEIN DSBE"/>
    <property type="match status" value="1"/>
</dbReference>
<evidence type="ECO:0000313" key="3">
    <source>
        <dbReference type="EMBL" id="OWQ49368.1"/>
    </source>
</evidence>
<keyword evidence="1" id="KW-0812">Transmembrane</keyword>
<keyword evidence="1" id="KW-0472">Membrane</keyword>
<dbReference type="CDD" id="cd02966">
    <property type="entry name" value="TlpA_like_family"/>
    <property type="match status" value="1"/>
</dbReference>
<comment type="caution">
    <text evidence="3">The sequence shown here is derived from an EMBL/GenBank/DDBJ whole genome shotgun (WGS) entry which is preliminary data.</text>
</comment>
<dbReference type="Gene3D" id="3.40.30.10">
    <property type="entry name" value="Glutaredoxin"/>
    <property type="match status" value="1"/>
</dbReference>
<reference evidence="3 4" key="1">
    <citation type="submission" date="2017-06" db="EMBL/GenBank/DDBJ databases">
        <authorList>
            <person name="Kim H.J."/>
            <person name="Triplett B.A."/>
        </authorList>
    </citation>
    <scope>NUCLEOTIDE SEQUENCE [LARGE SCALE GENOMIC DNA]</scope>
    <source>
        <strain evidence="3 4">13146</strain>
    </source>
</reference>
<dbReference type="Pfam" id="PF08534">
    <property type="entry name" value="Redoxin"/>
    <property type="match status" value="1"/>
</dbReference>
<evidence type="ECO:0000259" key="2">
    <source>
        <dbReference type="PROSITE" id="PS51352"/>
    </source>
</evidence>
<name>A0A246HH68_STEMA</name>
<dbReference type="GO" id="GO:0016491">
    <property type="term" value="F:oxidoreductase activity"/>
    <property type="evidence" value="ECO:0007669"/>
    <property type="project" value="InterPro"/>
</dbReference>
<dbReference type="InterPro" id="IPR013740">
    <property type="entry name" value="Redoxin"/>
</dbReference>
<dbReference type="Proteomes" id="UP000198157">
    <property type="component" value="Unassembled WGS sequence"/>
</dbReference>
<feature type="domain" description="Thioredoxin" evidence="2">
    <location>
        <begin position="76"/>
        <end position="220"/>
    </location>
</feature>
<dbReference type="PROSITE" id="PS51352">
    <property type="entry name" value="THIOREDOXIN_2"/>
    <property type="match status" value="1"/>
</dbReference>
<keyword evidence="1" id="KW-1133">Transmembrane helix</keyword>
<sequence>MIFVAGYIPHLLSHGSGRRPRSSMDASALRKYGSLALIVVLAALMTALAVQNRQLRQQQALLVSKVEQISKAVHGLPEGAQPEALDATALDSQAVTLAGPASGRQVLYFFSPACRFCLASVPQIQALDAAARNNGNRAFEMVGVSLPPHETAEDYARQHGFVFPVVNDTDDRIRQRYNTTLVPMVVVIEDGRIIYRHVGQLKDRSVDAITGAFVIHAARSAAPAPAG</sequence>
<proteinExistence type="predicted"/>
<dbReference type="PANTHER" id="PTHR42852:SF17">
    <property type="entry name" value="THIOREDOXIN-LIKE PROTEIN HI_1115"/>
    <property type="match status" value="1"/>
</dbReference>
<evidence type="ECO:0000256" key="1">
    <source>
        <dbReference type="SAM" id="Phobius"/>
    </source>
</evidence>
<gene>
    <name evidence="3" type="ORF">CEE60_19825</name>
</gene>
<evidence type="ECO:0000313" key="4">
    <source>
        <dbReference type="Proteomes" id="UP000198157"/>
    </source>
</evidence>
<dbReference type="InterPro" id="IPR050553">
    <property type="entry name" value="Thioredoxin_ResA/DsbE_sf"/>
</dbReference>
<accession>A0A246HH68</accession>
<organism evidence="3 4">
    <name type="scientific">Stenotrophomonas maltophilia</name>
    <name type="common">Pseudomonas maltophilia</name>
    <name type="synonym">Xanthomonas maltophilia</name>
    <dbReference type="NCBI Taxonomy" id="40324"/>
    <lineage>
        <taxon>Bacteria</taxon>
        <taxon>Pseudomonadati</taxon>
        <taxon>Pseudomonadota</taxon>
        <taxon>Gammaproteobacteria</taxon>
        <taxon>Lysobacterales</taxon>
        <taxon>Lysobacteraceae</taxon>
        <taxon>Stenotrophomonas</taxon>
        <taxon>Stenotrophomonas maltophilia group</taxon>
    </lineage>
</organism>